<protein>
    <submittedName>
        <fullName evidence="2">IS5 family transposase</fullName>
    </submittedName>
</protein>
<reference evidence="2" key="1">
    <citation type="submission" date="2021-04" db="EMBL/GenBank/DDBJ databases">
        <title>Genomic insights into ecological role and evolution of a novel Thermoplasmata order Candidatus Sysuiplasmatales.</title>
        <authorList>
            <person name="Yuan Y."/>
        </authorList>
    </citation>
    <scope>NUCLEOTIDE SEQUENCE</scope>
    <source>
        <strain evidence="3">TUT19-bin139</strain>
        <strain evidence="2">YP2-bin.285</strain>
    </source>
</reference>
<proteinExistence type="predicted"/>
<dbReference type="Proteomes" id="UP000716004">
    <property type="component" value="Unassembled WGS sequence"/>
</dbReference>
<dbReference type="Proteomes" id="UP000750197">
    <property type="component" value="Unassembled WGS sequence"/>
</dbReference>
<evidence type="ECO:0000313" key="2">
    <source>
        <dbReference type="EMBL" id="MBX8631260.1"/>
    </source>
</evidence>
<dbReference type="InterPro" id="IPR053520">
    <property type="entry name" value="Transposase_Tn903"/>
</dbReference>
<dbReference type="PANTHER" id="PTHR34631:SF3">
    <property type="entry name" value="ISSOD12 TRANSPOSASE TNPA_ISSOD12"/>
    <property type="match status" value="1"/>
</dbReference>
<dbReference type="AlphaFoldDB" id="A0A8J8CDK6"/>
<dbReference type="NCBIfam" id="NF033579">
    <property type="entry name" value="transpos_IS5_2"/>
    <property type="match status" value="1"/>
</dbReference>
<dbReference type="EMBL" id="JAHEAC010000019">
    <property type="protein sequence ID" value="MBX8643771.1"/>
    <property type="molecule type" value="Genomic_DNA"/>
</dbReference>
<dbReference type="InterPro" id="IPR025668">
    <property type="entry name" value="Tnp_DDE_dom"/>
</dbReference>
<dbReference type="PANTHER" id="PTHR34631">
    <property type="match status" value="1"/>
</dbReference>
<name>A0A8J8CDK6_9ARCH</name>
<comment type="caution">
    <text evidence="2">The sequence shown here is derived from an EMBL/GenBank/DDBJ whole genome shotgun (WGS) entry which is preliminary data.</text>
</comment>
<evidence type="ECO:0000313" key="3">
    <source>
        <dbReference type="EMBL" id="MBX8643771.1"/>
    </source>
</evidence>
<dbReference type="InterPro" id="IPR053172">
    <property type="entry name" value="Tn903_transposase"/>
</dbReference>
<sequence length="315" mass="36985">MTRWGKPYRDRRNWKEYNEELVIRGKFFFDLDFVKQWDMELKRMNEGKRGSPYLFPESFMRFMMLWKQYMDYRGLEGVARSLVDLGIIPQYGDYTTIWHRIHDMMPELDISGMQYAELATDGTGMKTDNAGAYRITKYGDPDACRRKHLVVIVSADVRTKKVVGIEAHIEGTGPSEPETASRHIREAVRRDVKIKGFYGDGAFDVNDLFNLTHSIGARPVIKIRKNASTERCRGSRHRRKEIREYREKGYRQWAEDNDYGMRWPGTEGVFSAVKRKFGENCVSRGTEGLVAEGYQRFWIYDYINQRASREMKAMN</sequence>
<evidence type="ECO:0000313" key="4">
    <source>
        <dbReference type="Proteomes" id="UP000716004"/>
    </source>
</evidence>
<accession>A0A8J8CDK6</accession>
<dbReference type="EMBL" id="JAGVSJ010000002">
    <property type="protein sequence ID" value="MBX8631260.1"/>
    <property type="molecule type" value="Genomic_DNA"/>
</dbReference>
<organism evidence="2 4">
    <name type="scientific">Candidatus Sysuiplasma superficiale</name>
    <dbReference type="NCBI Taxonomy" id="2823368"/>
    <lineage>
        <taxon>Archaea</taxon>
        <taxon>Methanobacteriati</taxon>
        <taxon>Thermoplasmatota</taxon>
        <taxon>Thermoplasmata</taxon>
        <taxon>Candidatus Sysuiplasmatales</taxon>
        <taxon>Candidatus Sysuiplasmataceae</taxon>
        <taxon>Candidatus Sysuiplasma</taxon>
    </lineage>
</organism>
<feature type="domain" description="Transposase DDE" evidence="1">
    <location>
        <begin position="24"/>
        <end position="127"/>
    </location>
</feature>
<gene>
    <name evidence="2" type="ORF">J9259_01865</name>
    <name evidence="3" type="ORF">KIY12_03495</name>
</gene>
<evidence type="ECO:0000259" key="1">
    <source>
        <dbReference type="Pfam" id="PF13737"/>
    </source>
</evidence>
<dbReference type="Pfam" id="PF13737">
    <property type="entry name" value="DDE_Tnp_1_5"/>
    <property type="match status" value="1"/>
</dbReference>